<dbReference type="FunFam" id="3.40.1370.10:FF:000016">
    <property type="entry name" value="60S ribosomal protein L4, mitochondrial"/>
    <property type="match status" value="1"/>
</dbReference>
<dbReference type="InterPro" id="IPR013005">
    <property type="entry name" value="Ribosomal_uL4-like"/>
</dbReference>
<evidence type="ECO:0000256" key="3">
    <source>
        <dbReference type="ARBA" id="ARBA00023274"/>
    </source>
</evidence>
<evidence type="ECO:0000256" key="2">
    <source>
        <dbReference type="ARBA" id="ARBA00022980"/>
    </source>
</evidence>
<dbReference type="InterPro" id="IPR002136">
    <property type="entry name" value="Ribosomal_uL4"/>
</dbReference>
<dbReference type="SUPFAM" id="SSF52166">
    <property type="entry name" value="Ribosomal protein L4"/>
    <property type="match status" value="1"/>
</dbReference>
<organism evidence="6 7">
    <name type="scientific">Pyricularia oryzae</name>
    <name type="common">Rice blast fungus</name>
    <name type="synonym">Magnaporthe oryzae</name>
    <dbReference type="NCBI Taxonomy" id="318829"/>
    <lineage>
        <taxon>Eukaryota</taxon>
        <taxon>Fungi</taxon>
        <taxon>Dikarya</taxon>
        <taxon>Ascomycota</taxon>
        <taxon>Pezizomycotina</taxon>
        <taxon>Sordariomycetes</taxon>
        <taxon>Sordariomycetidae</taxon>
        <taxon>Magnaporthales</taxon>
        <taxon>Pyriculariaceae</taxon>
        <taxon>Pyricularia</taxon>
    </lineage>
</organism>
<dbReference type="GO" id="GO:0005840">
    <property type="term" value="C:ribosome"/>
    <property type="evidence" value="ECO:0007669"/>
    <property type="project" value="UniProtKB-KW"/>
</dbReference>
<dbReference type="EMBL" id="CP034209">
    <property type="protein sequence ID" value="QBZ64728.1"/>
    <property type="molecule type" value="Genomic_DNA"/>
</dbReference>
<dbReference type="Pfam" id="PF00573">
    <property type="entry name" value="Ribosomal_L4"/>
    <property type="match status" value="1"/>
</dbReference>
<evidence type="ECO:0000256" key="1">
    <source>
        <dbReference type="ARBA" id="ARBA00010528"/>
    </source>
</evidence>
<proteinExistence type="inferred from homology"/>
<evidence type="ECO:0000256" key="5">
    <source>
        <dbReference type="SAM" id="MobiDB-lite"/>
    </source>
</evidence>
<protein>
    <recommendedName>
        <fullName evidence="4">Large ribosomal subunit protein uL4m</fullName>
    </recommendedName>
</protein>
<dbReference type="PANTHER" id="PTHR10746">
    <property type="entry name" value="50S RIBOSOMAL PROTEIN L4"/>
    <property type="match status" value="1"/>
</dbReference>
<gene>
    <name evidence="6" type="ORF">PoMZ_06427</name>
</gene>
<dbReference type="GO" id="GO:1990904">
    <property type="term" value="C:ribonucleoprotein complex"/>
    <property type="evidence" value="ECO:0007669"/>
    <property type="project" value="UniProtKB-KW"/>
</dbReference>
<reference evidence="6 7" key="1">
    <citation type="journal article" date="2019" name="Mol. Biol. Evol.">
        <title>Blast fungal genomes show frequent chromosomal changes, gene gains and losses, and effector gene turnover.</title>
        <authorList>
            <person name="Gomez Luciano L.B."/>
            <person name="Jason Tsai I."/>
            <person name="Chuma I."/>
            <person name="Tosa Y."/>
            <person name="Chen Y.H."/>
            <person name="Li J.Y."/>
            <person name="Li M.Y."/>
            <person name="Jade Lu M.Y."/>
            <person name="Nakayashiki H."/>
            <person name="Li W.H."/>
        </authorList>
    </citation>
    <scope>NUCLEOTIDE SEQUENCE [LARGE SCALE GENOMIC DNA]</scope>
    <source>
        <strain evidence="6">MZ5-1-6</strain>
    </source>
</reference>
<comment type="similarity">
    <text evidence="1">Belongs to the universal ribosomal protein uL4 family.</text>
</comment>
<accession>A0A4V1C7V7</accession>
<name>A0A4V1C7V7_PYROR</name>
<evidence type="ECO:0000256" key="4">
    <source>
        <dbReference type="ARBA" id="ARBA00040565"/>
    </source>
</evidence>
<dbReference type="InterPro" id="IPR023574">
    <property type="entry name" value="Ribosomal_uL4_dom_sf"/>
</dbReference>
<feature type="region of interest" description="Disordered" evidence="5">
    <location>
        <begin position="121"/>
        <end position="177"/>
    </location>
</feature>
<keyword evidence="3" id="KW-0687">Ribonucleoprotein</keyword>
<evidence type="ECO:0000313" key="6">
    <source>
        <dbReference type="EMBL" id="QBZ64728.1"/>
    </source>
</evidence>
<dbReference type="AlphaFoldDB" id="A0A4V1C7V7"/>
<sequence>MAGKGVRCLSEAMRTMRISSTLLPARQPMNWTKPLASSLSSRTMATTSDPTPFKTKLLNGGTEQSSAAPTQPIWTPPSEIPVTIYDFPSLEPLTLEAWPTKHLDLPFRRDLLHLAVTYEGDGTRQGTASSKTKWDVHGSHRKQAPQKGTGNARVGWKQSPLRRGGGKSHGPHPRDFSTRMNHKVYDLAWRTALSYRYRRGELFVVRDGSLDMPLPADFLALAAEGRLGRELEDGFVDRMVRETLNPLGWGKDGGRSTFVVSCDKAGRPNLFSSLEIAQKEARALEVDDVDVKDILETGRIVIERRALKRLIEEHQSDLVSRIVVNGSRVTGPLAGATRTLVE</sequence>
<dbReference type="GO" id="GO:0003735">
    <property type="term" value="F:structural constituent of ribosome"/>
    <property type="evidence" value="ECO:0007669"/>
    <property type="project" value="InterPro"/>
</dbReference>
<dbReference type="Gene3D" id="3.40.1370.10">
    <property type="match status" value="1"/>
</dbReference>
<dbReference type="PANTHER" id="PTHR10746:SF6">
    <property type="entry name" value="LARGE RIBOSOMAL SUBUNIT PROTEIN UL4M"/>
    <property type="match status" value="1"/>
</dbReference>
<dbReference type="GO" id="GO:0006412">
    <property type="term" value="P:translation"/>
    <property type="evidence" value="ECO:0007669"/>
    <property type="project" value="InterPro"/>
</dbReference>
<evidence type="ECO:0000313" key="7">
    <source>
        <dbReference type="Proteomes" id="UP000294847"/>
    </source>
</evidence>
<keyword evidence="2" id="KW-0689">Ribosomal protein</keyword>
<dbReference type="Proteomes" id="UP000294847">
    <property type="component" value="Chromosome 6"/>
</dbReference>